<keyword evidence="5" id="KW-1185">Reference proteome</keyword>
<feature type="domain" description="CBS" evidence="3">
    <location>
        <begin position="67"/>
        <end position="119"/>
    </location>
</feature>
<protein>
    <recommendedName>
        <fullName evidence="3">CBS domain-containing protein</fullName>
    </recommendedName>
</protein>
<dbReference type="InterPro" id="IPR000644">
    <property type="entry name" value="CBS_dom"/>
</dbReference>
<dbReference type="EMBL" id="BLPG01000003">
    <property type="protein sequence ID" value="GFJ96667.1"/>
    <property type="molecule type" value="Genomic_DNA"/>
</dbReference>
<name>A0A6V8LRB5_9ACTN</name>
<dbReference type="PANTHER" id="PTHR43080">
    <property type="entry name" value="CBS DOMAIN-CONTAINING PROTEIN CBSX3, MITOCHONDRIAL"/>
    <property type="match status" value="1"/>
</dbReference>
<dbReference type="InterPro" id="IPR046342">
    <property type="entry name" value="CBS_dom_sf"/>
</dbReference>
<organism evidence="4 5">
    <name type="scientific">Phytohabitans rumicis</name>
    <dbReference type="NCBI Taxonomy" id="1076125"/>
    <lineage>
        <taxon>Bacteria</taxon>
        <taxon>Bacillati</taxon>
        <taxon>Actinomycetota</taxon>
        <taxon>Actinomycetes</taxon>
        <taxon>Micromonosporales</taxon>
        <taxon>Micromonosporaceae</taxon>
    </lineage>
</organism>
<dbReference type="AlphaFoldDB" id="A0A6V8LRB5"/>
<dbReference type="CDD" id="cd02205">
    <property type="entry name" value="CBS_pair_SF"/>
    <property type="match status" value="1"/>
</dbReference>
<dbReference type="Proteomes" id="UP000482960">
    <property type="component" value="Unassembled WGS sequence"/>
</dbReference>
<accession>A0A6V8LRB5</accession>
<evidence type="ECO:0000313" key="4">
    <source>
        <dbReference type="EMBL" id="GFJ96667.1"/>
    </source>
</evidence>
<dbReference type="SMART" id="SM00116">
    <property type="entry name" value="CBS"/>
    <property type="match status" value="2"/>
</dbReference>
<dbReference type="Pfam" id="PF00571">
    <property type="entry name" value="CBS"/>
    <property type="match status" value="2"/>
</dbReference>
<dbReference type="PROSITE" id="PS51371">
    <property type="entry name" value="CBS"/>
    <property type="match status" value="2"/>
</dbReference>
<evidence type="ECO:0000256" key="2">
    <source>
        <dbReference type="PROSITE-ProRule" id="PRU00703"/>
    </source>
</evidence>
<dbReference type="SUPFAM" id="SSF54631">
    <property type="entry name" value="CBS-domain pair"/>
    <property type="match status" value="1"/>
</dbReference>
<dbReference type="PANTHER" id="PTHR43080:SF2">
    <property type="entry name" value="CBS DOMAIN-CONTAINING PROTEIN"/>
    <property type="match status" value="1"/>
</dbReference>
<proteinExistence type="predicted"/>
<keyword evidence="1 2" id="KW-0129">CBS domain</keyword>
<dbReference type="InterPro" id="IPR051257">
    <property type="entry name" value="Diverse_CBS-Domain"/>
</dbReference>
<evidence type="ECO:0000313" key="5">
    <source>
        <dbReference type="Proteomes" id="UP000482960"/>
    </source>
</evidence>
<comment type="caution">
    <text evidence="4">The sequence shown here is derived from an EMBL/GenBank/DDBJ whole genome shotgun (WGS) entry which is preliminary data.</text>
</comment>
<dbReference type="RefSeq" id="WP_173086652.1">
    <property type="nucleotide sequence ID" value="NZ_BAABJB010000021.1"/>
</dbReference>
<sequence length="119" mass="12277">MSSPVTSVSADMTLGDALRVMVRLGHRHLVAVDTDGRCLGVLADRAVTAAWAHDPNSLSVRPVRSALQPASAVVGSRARVLDVARLMRSTGVDAVAVAEADGQPIGIVTGTDLVALLAR</sequence>
<evidence type="ECO:0000256" key="1">
    <source>
        <dbReference type="ARBA" id="ARBA00023122"/>
    </source>
</evidence>
<gene>
    <name evidence="4" type="ORF">Prum_103090</name>
</gene>
<reference evidence="4 5" key="1">
    <citation type="submission" date="2020-03" db="EMBL/GenBank/DDBJ databases">
        <title>Whole genome shotgun sequence of Phytohabitans rumicis NBRC 108638.</title>
        <authorList>
            <person name="Komaki H."/>
            <person name="Tamura T."/>
        </authorList>
    </citation>
    <scope>NUCLEOTIDE SEQUENCE [LARGE SCALE GENOMIC DNA]</scope>
    <source>
        <strain evidence="4 5">NBRC 108638</strain>
    </source>
</reference>
<feature type="domain" description="CBS" evidence="3">
    <location>
        <begin position="1"/>
        <end position="58"/>
    </location>
</feature>
<reference evidence="4 5" key="2">
    <citation type="submission" date="2020-03" db="EMBL/GenBank/DDBJ databases">
        <authorList>
            <person name="Ichikawa N."/>
            <person name="Kimura A."/>
            <person name="Kitahashi Y."/>
            <person name="Uohara A."/>
        </authorList>
    </citation>
    <scope>NUCLEOTIDE SEQUENCE [LARGE SCALE GENOMIC DNA]</scope>
    <source>
        <strain evidence="4 5">NBRC 108638</strain>
    </source>
</reference>
<dbReference type="Gene3D" id="3.10.580.10">
    <property type="entry name" value="CBS-domain"/>
    <property type="match status" value="1"/>
</dbReference>
<evidence type="ECO:0000259" key="3">
    <source>
        <dbReference type="PROSITE" id="PS51371"/>
    </source>
</evidence>